<evidence type="ECO:0000313" key="2">
    <source>
        <dbReference type="EMBL" id="ALF17365.1"/>
    </source>
</evidence>
<dbReference type="InterPro" id="IPR041657">
    <property type="entry name" value="HTH_17"/>
</dbReference>
<reference evidence="2 4" key="1">
    <citation type="submission" date="2015-09" db="EMBL/GenBank/DDBJ databases">
        <authorList>
            <person name="Jackson K.R."/>
            <person name="Lunt B.L."/>
            <person name="Fisher J.N.B."/>
            <person name="Gardner A.V."/>
            <person name="Bailey M.E."/>
            <person name="Deus L.M."/>
            <person name="Earl A.S."/>
            <person name="Gibby P.D."/>
            <person name="Hartmann K.A."/>
            <person name="Liu J.E."/>
            <person name="Manci A.M."/>
            <person name="Nielsen D.A."/>
            <person name="Solomon M.B."/>
            <person name="Breakwell D.P."/>
            <person name="Burnett S.H."/>
            <person name="Grose J.H."/>
        </authorList>
    </citation>
    <scope>NUCLEOTIDE SEQUENCE [LARGE SCALE GENOMIC DNA]</scope>
    <source>
        <strain evidence="2 4">KCOM 1279</strain>
    </source>
</reference>
<dbReference type="Pfam" id="PF12728">
    <property type="entry name" value="HTH_17"/>
    <property type="match status" value="1"/>
</dbReference>
<dbReference type="NCBIfam" id="TIGR01764">
    <property type="entry name" value="excise"/>
    <property type="match status" value="1"/>
</dbReference>
<keyword evidence="2" id="KW-0238">DNA-binding</keyword>
<dbReference type="EMBL" id="CP012713">
    <property type="protein sequence ID" value="ALF17365.1"/>
    <property type="molecule type" value="Genomic_DNA"/>
</dbReference>
<dbReference type="RefSeq" id="WP_023039277.1">
    <property type="nucleotide sequence ID" value="NZ_CP012713.1"/>
</dbReference>
<gene>
    <name evidence="3" type="ORF">CI114_04380</name>
    <name evidence="2" type="ORF">RN98_03960</name>
</gene>
<dbReference type="PATRIC" id="fig|76859.3.peg.784"/>
<evidence type="ECO:0000313" key="4">
    <source>
        <dbReference type="Proteomes" id="UP000063147"/>
    </source>
</evidence>
<evidence type="ECO:0000259" key="1">
    <source>
        <dbReference type="Pfam" id="PF12728"/>
    </source>
</evidence>
<dbReference type="AlphaFoldDB" id="A0A0M4SP31"/>
<reference evidence="3 5" key="2">
    <citation type="submission" date="2017-08" db="EMBL/GenBank/DDBJ databases">
        <title>Analysis of Fusobacterium persistence and antibiotic response in human colorectal.</title>
        <authorList>
            <person name="Bullman S."/>
        </authorList>
    </citation>
    <scope>NUCLEOTIDE SEQUENCE [LARGE SCALE GENOMIC DNA]</scope>
    <source>
        <strain evidence="3 5">P2_CP</strain>
    </source>
</reference>
<proteinExistence type="predicted"/>
<organism evidence="2">
    <name type="scientific">Fusobacterium animalis</name>
    <dbReference type="NCBI Taxonomy" id="76859"/>
    <lineage>
        <taxon>Bacteria</taxon>
        <taxon>Fusobacteriati</taxon>
        <taxon>Fusobacteriota</taxon>
        <taxon>Fusobacteriia</taxon>
        <taxon>Fusobacteriales</taxon>
        <taxon>Fusobacteriaceae</taxon>
        <taxon>Fusobacterium</taxon>
    </lineage>
</organism>
<feature type="domain" description="Helix-turn-helix" evidence="1">
    <location>
        <begin position="16"/>
        <end position="65"/>
    </location>
</feature>
<evidence type="ECO:0000313" key="3">
    <source>
        <dbReference type="EMBL" id="PIM92356.1"/>
    </source>
</evidence>
<dbReference type="InterPro" id="IPR010093">
    <property type="entry name" value="SinI_DNA-bd"/>
</dbReference>
<evidence type="ECO:0000313" key="5">
    <source>
        <dbReference type="Proteomes" id="UP000230719"/>
    </source>
</evidence>
<dbReference type="Proteomes" id="UP000230719">
    <property type="component" value="Unassembled WGS sequence"/>
</dbReference>
<name>A0A0M4SP31_9FUSO</name>
<protein>
    <submittedName>
        <fullName evidence="2">DNA-binding protein</fullName>
    </submittedName>
    <submittedName>
        <fullName evidence="3">Helix-turn-helix domain-containing protein</fullName>
    </submittedName>
</protein>
<accession>A0A0M4SP31</accession>
<sequence length="67" mass="7870">MIEIIVKKIENEKDFFLSIKKVALILSVSNQTVINLIKKKNIKYIKVGKLYKIPKQSLIEYITNNLY</sequence>
<dbReference type="Proteomes" id="UP000063147">
    <property type="component" value="Chromosome"/>
</dbReference>
<dbReference type="GO" id="GO:0003677">
    <property type="term" value="F:DNA binding"/>
    <property type="evidence" value="ECO:0007669"/>
    <property type="project" value="UniProtKB-KW"/>
</dbReference>
<dbReference type="EMBL" id="NPND01000009">
    <property type="protein sequence ID" value="PIM92356.1"/>
    <property type="molecule type" value="Genomic_DNA"/>
</dbReference>